<name>A0A2M8LB10_9BACT</name>
<organism evidence="1 2">
    <name type="scientific">Candidatus Terrybacteria bacterium CG10_big_fil_rev_8_21_14_0_10_41_10</name>
    <dbReference type="NCBI Taxonomy" id="1975026"/>
    <lineage>
        <taxon>Bacteria</taxon>
        <taxon>Candidatus Terryibacteriota</taxon>
    </lineage>
</organism>
<comment type="caution">
    <text evidence="1">The sequence shown here is derived from an EMBL/GenBank/DDBJ whole genome shotgun (WGS) entry which is preliminary data.</text>
</comment>
<dbReference type="Proteomes" id="UP000230959">
    <property type="component" value="Unassembled WGS sequence"/>
</dbReference>
<reference evidence="2" key="1">
    <citation type="submission" date="2017-09" db="EMBL/GenBank/DDBJ databases">
        <title>Depth-based differentiation of microbial function through sediment-hosted aquifers and enrichment of novel symbionts in the deep terrestrial subsurface.</title>
        <authorList>
            <person name="Probst A.J."/>
            <person name="Ladd B."/>
            <person name="Jarett J.K."/>
            <person name="Geller-Mcgrath D.E."/>
            <person name="Sieber C.M.K."/>
            <person name="Emerson J.B."/>
            <person name="Anantharaman K."/>
            <person name="Thomas B.C."/>
            <person name="Malmstrom R."/>
            <person name="Stieglmeier M."/>
            <person name="Klingl A."/>
            <person name="Woyke T."/>
            <person name="Ryan C.M."/>
            <person name="Banfield J.F."/>
        </authorList>
    </citation>
    <scope>NUCLEOTIDE SEQUENCE [LARGE SCALE GENOMIC DNA]</scope>
</reference>
<evidence type="ECO:0000313" key="2">
    <source>
        <dbReference type="Proteomes" id="UP000230959"/>
    </source>
</evidence>
<sequence>MAKNIATIEIPKSALSKGVVILGLSAYKKLQEKAVPAYYFSGKKAEEIDKLVKEGLDEHKKGKTIRLKSLADLR</sequence>
<dbReference type="EMBL" id="PFER01000013">
    <property type="protein sequence ID" value="PJE73774.1"/>
    <property type="molecule type" value="Genomic_DNA"/>
</dbReference>
<protein>
    <submittedName>
        <fullName evidence="1">Uncharacterized protein</fullName>
    </submittedName>
</protein>
<dbReference type="AlphaFoldDB" id="A0A2M8LB10"/>
<proteinExistence type="predicted"/>
<evidence type="ECO:0000313" key="1">
    <source>
        <dbReference type="EMBL" id="PJE73774.1"/>
    </source>
</evidence>
<accession>A0A2M8LB10</accession>
<gene>
    <name evidence="1" type="ORF">COV02_00770</name>
</gene>